<name>A0ACC2Z9Q7_9PEZI</name>
<organism evidence="1 2">
    <name type="scientific">Coniosporium tulheliwenetii</name>
    <dbReference type="NCBI Taxonomy" id="3383036"/>
    <lineage>
        <taxon>Eukaryota</taxon>
        <taxon>Fungi</taxon>
        <taxon>Dikarya</taxon>
        <taxon>Ascomycota</taxon>
        <taxon>Pezizomycotina</taxon>
        <taxon>Dothideomycetes</taxon>
        <taxon>Dothideomycetes incertae sedis</taxon>
        <taxon>Coniosporium</taxon>
    </lineage>
</organism>
<sequence>MVRPVTEDDTGLKVLRQPSDQETTTSPAQVIDIVAIHGIGAHPDDTWCKNVGTEGEGRRYVNWLQEPEMLPSVVPNARIMRYGYESQWFGADAIRQKASTVASRFLLALKRERKALLEARYDTDKWPGIFASTAGLIFFGTPFRGAEGMSQSEMLEAALREYEPDQVQEEVLRILEPGNEFLQDLVDRFGETQSQANKAPVACFFELKSSNVGAIVGGEQGRFVVSESSGCLDLSDSTEKYSLARTHFNMNKFGKPTEEDFQTVCDVIERMVRTAPELLWARSQYDGKHTVPFSLKGVPSVNRFVKRDAEMRQLEAFFYPTTTPTPPRRKVFVVHGLGGIGKTQLAIEFARKHHGRHSAVFRLDGSSQDRLKQSFVDIAYRLPRDQITADAAEALKHSNIDVDVVVGGVLRWLSLPSNQHWLLIIDNVDRDHLNKGKDPQAYDVDKVNDEQAKVILENNAGKSIKDVDLIIKRLNGLPLALTQAGSYLQHNIMAASDYVKHYDSTWEDLMKEQDRFPLQEYADHSVLTTWIISYEQVQSQSEKAASLLRLWGFLDCGDLWYELIACASRLDEDMEMPGWLLRLAGSDLKFLGALQLLSRYSLVDAKEETSSYSMHSVLHEWCCQLAEGRERKTLSWLAAGIVARMVPGESEPEYWKLRRRLLPHGSRVCRWVDDERLKQSHGANDWALPPWIFYSLGMLFAHQDKLGEAEEMYQRALQGREKALGAEHTSTLLTVNNLGNLYADQGKLGEAEEIP</sequence>
<dbReference type="Proteomes" id="UP001172680">
    <property type="component" value="Unassembled WGS sequence"/>
</dbReference>
<gene>
    <name evidence="1" type="ORF">H2199_003948</name>
</gene>
<reference evidence="1" key="1">
    <citation type="submission" date="2022-10" db="EMBL/GenBank/DDBJ databases">
        <title>Culturing micro-colonial fungi from biological soil crusts in the Mojave desert and describing Neophaeococcomyces mojavensis, and introducing the new genera and species Taxawa tesnikishii.</title>
        <authorList>
            <person name="Kurbessoian T."/>
            <person name="Stajich J.E."/>
        </authorList>
    </citation>
    <scope>NUCLEOTIDE SEQUENCE</scope>
    <source>
        <strain evidence="1">JES_115</strain>
    </source>
</reference>
<keyword evidence="2" id="KW-1185">Reference proteome</keyword>
<evidence type="ECO:0000313" key="2">
    <source>
        <dbReference type="Proteomes" id="UP001172680"/>
    </source>
</evidence>
<proteinExistence type="predicted"/>
<protein>
    <submittedName>
        <fullName evidence="1">Uncharacterized protein</fullName>
    </submittedName>
</protein>
<accession>A0ACC2Z9Q7</accession>
<dbReference type="EMBL" id="JAPDRP010000010">
    <property type="protein sequence ID" value="KAJ9644080.1"/>
    <property type="molecule type" value="Genomic_DNA"/>
</dbReference>
<comment type="caution">
    <text evidence="1">The sequence shown here is derived from an EMBL/GenBank/DDBJ whole genome shotgun (WGS) entry which is preliminary data.</text>
</comment>
<evidence type="ECO:0000313" key="1">
    <source>
        <dbReference type="EMBL" id="KAJ9644080.1"/>
    </source>
</evidence>